<proteinExistence type="predicted"/>
<dbReference type="PROSITE" id="PS50005">
    <property type="entry name" value="TPR"/>
    <property type="match status" value="2"/>
</dbReference>
<sequence length="417" mass="47978">MGISQQFIEAIETGDIETVQSLIETLLLSSEPDAQYEIANMLIQAGYLKEAEQVLEHLQFIFPEEAQLKIDRAQVLMEIDEEDEALLLLTSIEEHADEYPQALLSLADYYQMQGFYETAEQKINLALSLLPSEPVLIFAKAELLLETGKFLEAVRLYENLKEQTDEIAGVRLSERLAEVYSSGAAYEDAIPYYDESLLHHVTPDLLFGLAYSAFQAGEYDLAVRKLNEVKTLDPDYFSAHLLLSQAYSMLEDNDQAYSAIIEGLSRDEYDKELYLFAGKMALKLGRTKDAEEHLRQAIVLDPEYMEATLTLVSFLHAQERNEEVIELVELISLNQDDWSALYPFAADAFMQEENFERAYEFYSLAYTDHKEDPIFMEKYLYFLLEEGKREEALEIGKQLVHLQPNEERWQDLIESLL</sequence>
<dbReference type="InterPro" id="IPR011990">
    <property type="entry name" value="TPR-like_helical_dom_sf"/>
</dbReference>
<dbReference type="SUPFAM" id="SSF48452">
    <property type="entry name" value="TPR-like"/>
    <property type="match status" value="2"/>
</dbReference>
<dbReference type="PANTHER" id="PTHR12558:SF13">
    <property type="entry name" value="CELL DIVISION CYCLE PROTEIN 27 HOMOLOG"/>
    <property type="match status" value="1"/>
</dbReference>
<dbReference type="EMBL" id="JBHSRI010000002">
    <property type="protein sequence ID" value="MFC6038529.1"/>
    <property type="molecule type" value="Genomic_DNA"/>
</dbReference>
<protein>
    <submittedName>
        <fullName evidence="2">Tetratricopeptide repeat protein</fullName>
    </submittedName>
</protein>
<evidence type="ECO:0000313" key="3">
    <source>
        <dbReference type="Proteomes" id="UP001596170"/>
    </source>
</evidence>
<accession>A0ABW1L458</accession>
<feature type="repeat" description="TPR" evidence="1">
    <location>
        <begin position="271"/>
        <end position="304"/>
    </location>
</feature>
<keyword evidence="3" id="KW-1185">Reference proteome</keyword>
<dbReference type="RefSeq" id="WP_377732552.1">
    <property type="nucleotide sequence ID" value="NZ_JBHSRI010000002.1"/>
</dbReference>
<dbReference type="SMART" id="SM00028">
    <property type="entry name" value="TPR"/>
    <property type="match status" value="7"/>
</dbReference>
<dbReference type="InterPro" id="IPR019734">
    <property type="entry name" value="TPR_rpt"/>
</dbReference>
<evidence type="ECO:0000313" key="2">
    <source>
        <dbReference type="EMBL" id="MFC6038529.1"/>
    </source>
</evidence>
<dbReference type="Pfam" id="PF13432">
    <property type="entry name" value="TPR_16"/>
    <property type="match status" value="1"/>
</dbReference>
<keyword evidence="1" id="KW-0802">TPR repeat</keyword>
<name>A0ABW1L458_9BACL</name>
<dbReference type="PANTHER" id="PTHR12558">
    <property type="entry name" value="CELL DIVISION CYCLE 16,23,27"/>
    <property type="match status" value="1"/>
</dbReference>
<dbReference type="Pfam" id="PF13429">
    <property type="entry name" value="TPR_15"/>
    <property type="match status" value="1"/>
</dbReference>
<evidence type="ECO:0000256" key="1">
    <source>
        <dbReference type="PROSITE-ProRule" id="PRU00339"/>
    </source>
</evidence>
<feature type="repeat" description="TPR" evidence="1">
    <location>
        <begin position="203"/>
        <end position="236"/>
    </location>
</feature>
<organism evidence="2 3">
    <name type="scientific">Paenisporosarcina macmurdoensis</name>
    <dbReference type="NCBI Taxonomy" id="212659"/>
    <lineage>
        <taxon>Bacteria</taxon>
        <taxon>Bacillati</taxon>
        <taxon>Bacillota</taxon>
        <taxon>Bacilli</taxon>
        <taxon>Bacillales</taxon>
        <taxon>Caryophanaceae</taxon>
        <taxon>Paenisporosarcina</taxon>
    </lineage>
</organism>
<dbReference type="Gene3D" id="1.25.40.10">
    <property type="entry name" value="Tetratricopeptide repeat domain"/>
    <property type="match status" value="2"/>
</dbReference>
<gene>
    <name evidence="2" type="ORF">ACFPYN_03570</name>
</gene>
<reference evidence="3" key="1">
    <citation type="journal article" date="2019" name="Int. J. Syst. Evol. Microbiol.">
        <title>The Global Catalogue of Microorganisms (GCM) 10K type strain sequencing project: providing services to taxonomists for standard genome sequencing and annotation.</title>
        <authorList>
            <consortium name="The Broad Institute Genomics Platform"/>
            <consortium name="The Broad Institute Genome Sequencing Center for Infectious Disease"/>
            <person name="Wu L."/>
            <person name="Ma J."/>
        </authorList>
    </citation>
    <scope>NUCLEOTIDE SEQUENCE [LARGE SCALE GENOMIC DNA]</scope>
    <source>
        <strain evidence="3">CCUG 54527</strain>
    </source>
</reference>
<comment type="caution">
    <text evidence="2">The sequence shown here is derived from an EMBL/GenBank/DDBJ whole genome shotgun (WGS) entry which is preliminary data.</text>
</comment>
<dbReference type="Proteomes" id="UP001596170">
    <property type="component" value="Unassembled WGS sequence"/>
</dbReference>